<evidence type="ECO:0000256" key="2">
    <source>
        <dbReference type="ARBA" id="ARBA00022475"/>
    </source>
</evidence>
<sequence length="340" mass="37548">MSRSLVTMLALLAIYAIIESFDKARYLGQGLTPGLMTEYLLLKIPFMISEFMPVIVLIGASIYLIELSRNHEVVAVRAAGLGINKLLMPLLAVAFLASSFSFVVGEWVTPITNKRLDVIENIHIKQLKSASQGVQWLKDGHRFFRLTPLRENTFAMIILETGSRGEWLKRIDAASATYANRQWQLSDVVIAEPSPDQGMVQEKMETMTINSAIGPETAELPKPRHMHFGELYHYISDLEHAGLSTGSYTYALHRKLAAPLACMLMVILAAALCLHTGSRNSKMSWGIVSALSLGLLFYMIGNAGNLLASNEQIPPAYAAWLPSLVFGGLGMFLLLKREGH</sequence>
<accession>A0A2K8L4F8</accession>
<dbReference type="KEGG" id="mfn:Ga0123462_1303"/>
<evidence type="ECO:0000256" key="4">
    <source>
        <dbReference type="ARBA" id="ARBA00022989"/>
    </source>
</evidence>
<evidence type="ECO:0000256" key="3">
    <source>
        <dbReference type="ARBA" id="ARBA00022692"/>
    </source>
</evidence>
<dbReference type="InterPro" id="IPR030923">
    <property type="entry name" value="LptG"/>
</dbReference>
<dbReference type="Proteomes" id="UP000231637">
    <property type="component" value="Chromosome"/>
</dbReference>
<dbReference type="NCBIfam" id="TIGR04408">
    <property type="entry name" value="LptG_lptG"/>
    <property type="match status" value="1"/>
</dbReference>
<evidence type="ECO:0000313" key="7">
    <source>
        <dbReference type="EMBL" id="ATX82167.1"/>
    </source>
</evidence>
<feature type="transmembrane region" description="Helical" evidence="6">
    <location>
        <begin position="316"/>
        <end position="335"/>
    </location>
</feature>
<protein>
    <submittedName>
        <fullName evidence="7">LPS export ABC transporter permease LptG</fullName>
    </submittedName>
</protein>
<dbReference type="PANTHER" id="PTHR33529">
    <property type="entry name" value="SLR0882 PROTEIN-RELATED"/>
    <property type="match status" value="1"/>
</dbReference>
<dbReference type="EMBL" id="CP018800">
    <property type="protein sequence ID" value="ATX82167.1"/>
    <property type="molecule type" value="Genomic_DNA"/>
</dbReference>
<dbReference type="AlphaFoldDB" id="A0A2K8L4F8"/>
<reference evidence="7 8" key="1">
    <citation type="submission" date="2016-12" db="EMBL/GenBank/DDBJ databases">
        <title>Isolation and genomic insights into novel planktonic Zetaproteobacteria from stratified waters of the Chesapeake Bay.</title>
        <authorList>
            <person name="McAllister S.M."/>
            <person name="Kato S."/>
            <person name="Chan C.S."/>
            <person name="Chiu B.K."/>
            <person name="Field E.K."/>
        </authorList>
    </citation>
    <scope>NUCLEOTIDE SEQUENCE [LARGE SCALE GENOMIC DNA]</scope>
    <source>
        <strain evidence="7 8">CP-8</strain>
    </source>
</reference>
<dbReference type="GO" id="GO:0043190">
    <property type="term" value="C:ATP-binding cassette (ABC) transporter complex"/>
    <property type="evidence" value="ECO:0007669"/>
    <property type="project" value="InterPro"/>
</dbReference>
<name>A0A2K8L4F8_9PROT</name>
<keyword evidence="2" id="KW-1003">Cell membrane</keyword>
<dbReference type="PANTHER" id="PTHR33529:SF2">
    <property type="entry name" value="LIPOPOLYSACCHARIDE EXPORT SYSTEM PERMEASE PROTEIN LPTG"/>
    <property type="match status" value="1"/>
</dbReference>
<evidence type="ECO:0000313" key="8">
    <source>
        <dbReference type="Proteomes" id="UP000231637"/>
    </source>
</evidence>
<evidence type="ECO:0000256" key="6">
    <source>
        <dbReference type="SAM" id="Phobius"/>
    </source>
</evidence>
<keyword evidence="3 6" id="KW-0812">Transmembrane</keyword>
<feature type="transmembrane region" description="Helical" evidence="6">
    <location>
        <begin position="44"/>
        <end position="65"/>
    </location>
</feature>
<evidence type="ECO:0000256" key="5">
    <source>
        <dbReference type="ARBA" id="ARBA00023136"/>
    </source>
</evidence>
<dbReference type="InterPro" id="IPR005495">
    <property type="entry name" value="LptG/LptF_permease"/>
</dbReference>
<dbReference type="GO" id="GO:0055085">
    <property type="term" value="P:transmembrane transport"/>
    <property type="evidence" value="ECO:0007669"/>
    <property type="project" value="InterPro"/>
</dbReference>
<feature type="transmembrane region" description="Helical" evidence="6">
    <location>
        <begin position="86"/>
        <end position="108"/>
    </location>
</feature>
<keyword evidence="8" id="KW-1185">Reference proteome</keyword>
<evidence type="ECO:0000256" key="1">
    <source>
        <dbReference type="ARBA" id="ARBA00004651"/>
    </source>
</evidence>
<gene>
    <name evidence="7" type="ORF">Ga0123462_1303</name>
</gene>
<proteinExistence type="predicted"/>
<feature type="transmembrane region" description="Helical" evidence="6">
    <location>
        <begin position="256"/>
        <end position="274"/>
    </location>
</feature>
<feature type="transmembrane region" description="Helical" evidence="6">
    <location>
        <begin position="286"/>
        <end position="304"/>
    </location>
</feature>
<keyword evidence="4 6" id="KW-1133">Transmembrane helix</keyword>
<organism evidence="7 8">
    <name type="scientific">Mariprofundus ferrinatatus</name>
    <dbReference type="NCBI Taxonomy" id="1921087"/>
    <lineage>
        <taxon>Bacteria</taxon>
        <taxon>Pseudomonadati</taxon>
        <taxon>Pseudomonadota</taxon>
        <taxon>Candidatius Mariprofundia</taxon>
        <taxon>Mariprofundales</taxon>
        <taxon>Mariprofundaceae</taxon>
        <taxon>Mariprofundus</taxon>
    </lineage>
</organism>
<keyword evidence="5 6" id="KW-0472">Membrane</keyword>
<dbReference type="GO" id="GO:0015920">
    <property type="term" value="P:lipopolysaccharide transport"/>
    <property type="evidence" value="ECO:0007669"/>
    <property type="project" value="TreeGrafter"/>
</dbReference>
<dbReference type="Pfam" id="PF03739">
    <property type="entry name" value="LptF_LptG"/>
    <property type="match status" value="1"/>
</dbReference>
<comment type="subcellular location">
    <subcellularLocation>
        <location evidence="1">Cell membrane</location>
        <topology evidence="1">Multi-pass membrane protein</topology>
    </subcellularLocation>
</comment>